<dbReference type="PANTHER" id="PTHR43827">
    <property type="entry name" value="2,5-DIKETO-D-GLUCONIC ACID REDUCTASE"/>
    <property type="match status" value="1"/>
</dbReference>
<sequence>MVPNGGKYMINENLATTEHLNNGVEMPKLGLGVWKTSNANAKESVSAAIQQGYRLIDTAKQYGNETGVGEGIREGLEKTGLNRKDLFVTTKVFNGDQGYQSTLDSIDGILERLQLTYIDLLLVHWPVDGKYIDTWKAMEKLYHAGKVRAIGISNFDVERMQDLLDHADVTPVINQMEFNPLQQQKDVLAFCQHAGIQLEAWSPLGGGDALNNPTIQEIADAHGKSTAQVIIRWDLQRGIITIPKSAHIERIEQNADVFDFELTDAEVEAINNLDEAKPSLWYEDFAWHNEDGHGFKDNVDTWDDSPVNFDK</sequence>
<dbReference type="Gene3D" id="3.20.20.100">
    <property type="entry name" value="NADP-dependent oxidoreductase domain"/>
    <property type="match status" value="1"/>
</dbReference>
<name>A0A0R2JPR7_9LACO</name>
<evidence type="ECO:0000256" key="5">
    <source>
        <dbReference type="PIRSR" id="PIRSR000097-2"/>
    </source>
</evidence>
<proteinExistence type="inferred from homology"/>
<protein>
    <submittedName>
        <fullName evidence="8">Oxidoreductase</fullName>
    </submittedName>
</protein>
<dbReference type="CDD" id="cd19071">
    <property type="entry name" value="AKR_AKR1-5-like"/>
    <property type="match status" value="1"/>
</dbReference>
<comment type="similarity">
    <text evidence="1">Belongs to the aldo/keto reductase family.</text>
</comment>
<feature type="site" description="Lowers pKa of active site Tyr" evidence="6">
    <location>
        <position position="91"/>
    </location>
</feature>
<dbReference type="Proteomes" id="UP000051673">
    <property type="component" value="Unassembled WGS sequence"/>
</dbReference>
<reference evidence="8 9" key="1">
    <citation type="journal article" date="2015" name="Genome Announc.">
        <title>Expanding the biotechnology potential of lactobacilli through comparative genomics of 213 strains and associated genera.</title>
        <authorList>
            <person name="Sun Z."/>
            <person name="Harris H.M."/>
            <person name="McCann A."/>
            <person name="Guo C."/>
            <person name="Argimon S."/>
            <person name="Zhang W."/>
            <person name="Yang X."/>
            <person name="Jeffery I.B."/>
            <person name="Cooney J.C."/>
            <person name="Kagawa T.F."/>
            <person name="Liu W."/>
            <person name="Song Y."/>
            <person name="Salvetti E."/>
            <person name="Wrobel A."/>
            <person name="Rasinkangas P."/>
            <person name="Parkhill J."/>
            <person name="Rea M.C."/>
            <person name="O'Sullivan O."/>
            <person name="Ritari J."/>
            <person name="Douillard F.P."/>
            <person name="Paul Ross R."/>
            <person name="Yang R."/>
            <person name="Briner A.E."/>
            <person name="Felis G.E."/>
            <person name="de Vos W.M."/>
            <person name="Barrangou R."/>
            <person name="Klaenhammer T.R."/>
            <person name="Caufield P.W."/>
            <person name="Cui Y."/>
            <person name="Zhang H."/>
            <person name="O'Toole P.W."/>
        </authorList>
    </citation>
    <scope>NUCLEOTIDE SEQUENCE [LARGE SCALE GENOMIC DNA]</scope>
    <source>
        <strain evidence="8 9">DSM 20014</strain>
    </source>
</reference>
<dbReference type="InterPro" id="IPR020471">
    <property type="entry name" value="AKR"/>
</dbReference>
<dbReference type="AlphaFoldDB" id="A0A0R2JPR7"/>
<dbReference type="STRING" id="1620.IV67_GL001231"/>
<evidence type="ECO:0000256" key="4">
    <source>
        <dbReference type="PIRSR" id="PIRSR000097-1"/>
    </source>
</evidence>
<dbReference type="InterPro" id="IPR018170">
    <property type="entry name" value="Aldo/ket_reductase_CS"/>
</dbReference>
<organism evidence="8 9">
    <name type="scientific">Weissella minor</name>
    <dbReference type="NCBI Taxonomy" id="1620"/>
    <lineage>
        <taxon>Bacteria</taxon>
        <taxon>Bacillati</taxon>
        <taxon>Bacillota</taxon>
        <taxon>Bacilli</taxon>
        <taxon>Lactobacillales</taxon>
        <taxon>Lactobacillaceae</taxon>
        <taxon>Weissella</taxon>
    </lineage>
</organism>
<dbReference type="GO" id="GO:0016616">
    <property type="term" value="F:oxidoreductase activity, acting on the CH-OH group of donors, NAD or NADP as acceptor"/>
    <property type="evidence" value="ECO:0007669"/>
    <property type="project" value="UniProtKB-ARBA"/>
</dbReference>
<evidence type="ECO:0000313" key="9">
    <source>
        <dbReference type="Proteomes" id="UP000051673"/>
    </source>
</evidence>
<feature type="binding site" evidence="5">
    <location>
        <position position="124"/>
    </location>
    <ligand>
        <name>substrate</name>
    </ligand>
</feature>
<evidence type="ECO:0000256" key="2">
    <source>
        <dbReference type="ARBA" id="ARBA00022857"/>
    </source>
</evidence>
<evidence type="ECO:0000313" key="8">
    <source>
        <dbReference type="EMBL" id="KRN76180.1"/>
    </source>
</evidence>
<dbReference type="PIRSF" id="PIRSF000097">
    <property type="entry name" value="AKR"/>
    <property type="match status" value="1"/>
</dbReference>
<dbReference type="PROSITE" id="PS00798">
    <property type="entry name" value="ALDOKETO_REDUCTASE_1"/>
    <property type="match status" value="1"/>
</dbReference>
<dbReference type="PANTHER" id="PTHR43827:SF3">
    <property type="entry name" value="NADP-DEPENDENT OXIDOREDUCTASE DOMAIN-CONTAINING PROTEIN"/>
    <property type="match status" value="1"/>
</dbReference>
<keyword evidence="3" id="KW-0560">Oxidoreductase</keyword>
<dbReference type="PATRIC" id="fig|1620.3.peg.1245"/>
<feature type="active site" description="Proton donor" evidence="4">
    <location>
        <position position="62"/>
    </location>
</feature>
<dbReference type="SUPFAM" id="SSF51430">
    <property type="entry name" value="NAD(P)-linked oxidoreductase"/>
    <property type="match status" value="1"/>
</dbReference>
<accession>A0A0R2JPR7</accession>
<evidence type="ECO:0000256" key="3">
    <source>
        <dbReference type="ARBA" id="ARBA00023002"/>
    </source>
</evidence>
<dbReference type="Pfam" id="PF00248">
    <property type="entry name" value="Aldo_ket_red"/>
    <property type="match status" value="1"/>
</dbReference>
<feature type="domain" description="NADP-dependent oxidoreductase" evidence="7">
    <location>
        <begin position="29"/>
        <end position="274"/>
    </location>
</feature>
<dbReference type="PRINTS" id="PR00069">
    <property type="entry name" value="ALDKETRDTASE"/>
</dbReference>
<dbReference type="PROSITE" id="PS00062">
    <property type="entry name" value="ALDOKETO_REDUCTASE_2"/>
    <property type="match status" value="1"/>
</dbReference>
<gene>
    <name evidence="8" type="ORF">IV67_GL001231</name>
</gene>
<dbReference type="FunFam" id="3.20.20.100:FF:000015">
    <property type="entry name" value="Oxidoreductase, aldo/keto reductase family"/>
    <property type="match status" value="1"/>
</dbReference>
<keyword evidence="9" id="KW-1185">Reference proteome</keyword>
<dbReference type="InterPro" id="IPR036812">
    <property type="entry name" value="NAD(P)_OxRdtase_dom_sf"/>
</dbReference>
<keyword evidence="2" id="KW-0521">NADP</keyword>
<evidence type="ECO:0000256" key="6">
    <source>
        <dbReference type="PIRSR" id="PIRSR000097-3"/>
    </source>
</evidence>
<dbReference type="PROSITE" id="PS00063">
    <property type="entry name" value="ALDOKETO_REDUCTASE_3"/>
    <property type="match status" value="1"/>
</dbReference>
<dbReference type="InterPro" id="IPR023210">
    <property type="entry name" value="NADP_OxRdtase_dom"/>
</dbReference>
<evidence type="ECO:0000259" key="7">
    <source>
        <dbReference type="Pfam" id="PF00248"/>
    </source>
</evidence>
<comment type="caution">
    <text evidence="8">The sequence shown here is derived from an EMBL/GenBank/DDBJ whole genome shotgun (WGS) entry which is preliminary data.</text>
</comment>
<evidence type="ECO:0000256" key="1">
    <source>
        <dbReference type="ARBA" id="ARBA00007905"/>
    </source>
</evidence>
<dbReference type="EMBL" id="JQCD01000031">
    <property type="protein sequence ID" value="KRN76180.1"/>
    <property type="molecule type" value="Genomic_DNA"/>
</dbReference>